<evidence type="ECO:0000313" key="2">
    <source>
        <dbReference type="Proteomes" id="UP000003900"/>
    </source>
</evidence>
<organism evidence="1 2">
    <name type="scientific">Paenibacillus dendritiformis C454</name>
    <dbReference type="NCBI Taxonomy" id="1131935"/>
    <lineage>
        <taxon>Bacteria</taxon>
        <taxon>Bacillati</taxon>
        <taxon>Bacillota</taxon>
        <taxon>Bacilli</taxon>
        <taxon>Bacillales</taxon>
        <taxon>Paenibacillaceae</taxon>
        <taxon>Paenibacillus</taxon>
    </lineage>
</organism>
<dbReference type="PATRIC" id="fig|1131935.3.peg.1361"/>
<dbReference type="RefSeq" id="WP_006675857.1">
    <property type="nucleotide sequence ID" value="NZ_AHKH01000012.1"/>
</dbReference>
<dbReference type="PROSITE" id="PS51257">
    <property type="entry name" value="PROKAR_LIPOPROTEIN"/>
    <property type="match status" value="1"/>
</dbReference>
<dbReference type="Proteomes" id="UP000003900">
    <property type="component" value="Unassembled WGS sequence"/>
</dbReference>
<evidence type="ECO:0000313" key="1">
    <source>
        <dbReference type="EMBL" id="EHQ63025.1"/>
    </source>
</evidence>
<accession>H3SCV1</accession>
<evidence type="ECO:0008006" key="3">
    <source>
        <dbReference type="Google" id="ProtNLM"/>
    </source>
</evidence>
<proteinExistence type="predicted"/>
<dbReference type="EMBL" id="AHKH01000012">
    <property type="protein sequence ID" value="EHQ63025.1"/>
    <property type="molecule type" value="Genomic_DNA"/>
</dbReference>
<sequence length="217" mass="24480">MGRTVKLFITMLAFSVLFLSCRSTQPEMGSGIIAEVKKEEDIAYTRTFEELRLGHLFNFDLNLPQADRSWVTLWVEGYRRGQPLLTGQQPLAELSFGAFPGEREQGPMGFAMIDAKEGETERSCLFLYAPSVRTGNITVELLEGQANTVTATMREYTIGDEPVRLQSGETRLLAIYRLIDSHLIPTMDTTNEEEIRQAMDTDAAILLLKIKVERKEP</sequence>
<reference evidence="1 2" key="1">
    <citation type="journal article" date="2012" name="J. Bacteriol.">
        <title>Genome Sequence of the Pattern-Forming Social Bacterium Paenibacillus dendritiformis C454 Chiral Morphotype.</title>
        <authorList>
            <person name="Sirota-Madi A."/>
            <person name="Olender T."/>
            <person name="Helman Y."/>
            <person name="Brainis I."/>
            <person name="Finkelshtein A."/>
            <person name="Roth D."/>
            <person name="Hagai E."/>
            <person name="Leshkowitz D."/>
            <person name="Brodsky L."/>
            <person name="Galatenko V."/>
            <person name="Nikolaev V."/>
            <person name="Gutnick D.L."/>
            <person name="Lancet D."/>
            <person name="Ben-Jacob E."/>
        </authorList>
    </citation>
    <scope>NUCLEOTIDE SEQUENCE [LARGE SCALE GENOMIC DNA]</scope>
    <source>
        <strain evidence="1 2">C454</strain>
    </source>
</reference>
<name>H3SCV1_9BACL</name>
<protein>
    <recommendedName>
        <fullName evidence="3">Lipoprotein</fullName>
    </recommendedName>
</protein>
<keyword evidence="2" id="KW-1185">Reference proteome</keyword>
<gene>
    <name evidence="1" type="ORF">PDENDC454_06720</name>
</gene>
<dbReference type="AlphaFoldDB" id="H3SCV1"/>
<comment type="caution">
    <text evidence="1">The sequence shown here is derived from an EMBL/GenBank/DDBJ whole genome shotgun (WGS) entry which is preliminary data.</text>
</comment>
<dbReference type="OrthoDB" id="2716638at2"/>